<evidence type="ECO:0000256" key="3">
    <source>
        <dbReference type="ARBA" id="ARBA00022827"/>
    </source>
</evidence>
<accession>A0A068QRN1</accession>
<evidence type="ECO:0000313" key="8">
    <source>
        <dbReference type="Proteomes" id="UP000032721"/>
    </source>
</evidence>
<dbReference type="Proteomes" id="UP000032721">
    <property type="component" value="Chromosome"/>
</dbReference>
<dbReference type="PANTHER" id="PTHR46305:SF3">
    <property type="entry name" value="NADPH:QUINONE OXIDOREDUCTASE MDAB"/>
    <property type="match status" value="1"/>
</dbReference>
<dbReference type="PANTHER" id="PTHR46305">
    <property type="match status" value="1"/>
</dbReference>
<dbReference type="InterPro" id="IPR029039">
    <property type="entry name" value="Flavoprotein-like_sf"/>
</dbReference>
<reference evidence="6 8" key="1">
    <citation type="submission" date="2013-07" db="EMBL/GenBank/DDBJ databases">
        <authorList>
            <person name="Genoscope - CEA"/>
        </authorList>
    </citation>
    <scope>NUCLEOTIDE SEQUENCE [LARGE SCALE GENOMIC DNA]</scope>
    <source>
        <strain evidence="6">FRM16</strain>
        <strain evidence="8">FRM16 / DSM 17909</strain>
    </source>
</reference>
<comment type="similarity">
    <text evidence="4">Belongs to the oxidoreductase MdaB family.</text>
</comment>
<dbReference type="KEGG" id="xdo:XDD1_1993"/>
<dbReference type="RefSeq" id="WP_045970561.1">
    <property type="nucleotide sequence ID" value="NZ_CAWMED010000001.1"/>
</dbReference>
<dbReference type="Proteomes" id="UP000324170">
    <property type="component" value="Unassembled WGS sequence"/>
</dbReference>
<proteinExistence type="inferred from homology"/>
<evidence type="ECO:0000313" key="7">
    <source>
        <dbReference type="EMBL" id="TYP11622.1"/>
    </source>
</evidence>
<protein>
    <submittedName>
        <fullName evidence="6">Modulator of drug activity B</fullName>
    </submittedName>
</protein>
<name>A0A068QRN1_9GAMM</name>
<gene>
    <name evidence="6" type="primary">mdaB</name>
    <name evidence="7" type="ORF">LY16_00979</name>
    <name evidence="6" type="ORF">XDD1_1993</name>
</gene>
<evidence type="ECO:0000256" key="2">
    <source>
        <dbReference type="ARBA" id="ARBA00022630"/>
    </source>
</evidence>
<keyword evidence="2" id="KW-0285">Flavoprotein</keyword>
<keyword evidence="3" id="KW-0274">FAD</keyword>
<evidence type="ECO:0000313" key="9">
    <source>
        <dbReference type="Proteomes" id="UP000324170"/>
    </source>
</evidence>
<dbReference type="InterPro" id="IPR003680">
    <property type="entry name" value="Flavodoxin_fold"/>
</dbReference>
<dbReference type="OrthoDB" id="9798454at2"/>
<organism evidence="6 8">
    <name type="scientific">Xenorhabdus doucetiae</name>
    <dbReference type="NCBI Taxonomy" id="351671"/>
    <lineage>
        <taxon>Bacteria</taxon>
        <taxon>Pseudomonadati</taxon>
        <taxon>Pseudomonadota</taxon>
        <taxon>Gammaproteobacteria</taxon>
        <taxon>Enterobacterales</taxon>
        <taxon>Morganellaceae</taxon>
        <taxon>Xenorhabdus</taxon>
    </lineage>
</organism>
<evidence type="ECO:0000313" key="6">
    <source>
        <dbReference type="EMBL" id="CDG17692.1"/>
    </source>
</evidence>
<sequence>MGHILVINSAKDFGESKGELNNTLTEIIKDHLTEIGHDIQVTHVDKGYNIAAEVDKFLWADSIIYQMPGWWMEAPWILKQYVDEVFSAGRSTLFKDDGRTRHDPAKKYGSGGLIQDKTYMFSVTWNAPLESFEDPNQFFEGKGIDSVYYPFHKANQFLGMSPLPTFACYDVIKNPQVSQYIKQLKKHLSEFF</sequence>
<dbReference type="AlphaFoldDB" id="A0A068QRN1"/>
<feature type="domain" description="Flavodoxin-like fold" evidence="5">
    <location>
        <begin position="3"/>
        <end position="188"/>
    </location>
</feature>
<dbReference type="SUPFAM" id="SSF52218">
    <property type="entry name" value="Flavoproteins"/>
    <property type="match status" value="1"/>
</dbReference>
<dbReference type="InterPro" id="IPR052397">
    <property type="entry name" value="NADPH-QR_MdaB"/>
</dbReference>
<keyword evidence="9" id="KW-1185">Reference proteome</keyword>
<dbReference type="HOGENOM" id="CLU_083846_0_0_6"/>
<dbReference type="Pfam" id="PF02525">
    <property type="entry name" value="Flavodoxin_2"/>
    <property type="match status" value="1"/>
</dbReference>
<reference evidence="7 9" key="2">
    <citation type="submission" date="2019-07" db="EMBL/GenBank/DDBJ databases">
        <title>Genomic Encyclopedia of Type Strains, Phase I: the one thousand microbial genomes (KMG-I) project.</title>
        <authorList>
            <person name="Kyrpides N."/>
        </authorList>
    </citation>
    <scope>NUCLEOTIDE SEQUENCE [LARGE SCALE GENOMIC DNA]</scope>
    <source>
        <strain evidence="7 9">DSM 17909</strain>
    </source>
</reference>
<dbReference type="Gene3D" id="3.40.50.360">
    <property type="match status" value="1"/>
</dbReference>
<dbReference type="EMBL" id="FO704550">
    <property type="protein sequence ID" value="CDG17692.1"/>
    <property type="molecule type" value="Genomic_DNA"/>
</dbReference>
<evidence type="ECO:0000259" key="5">
    <source>
        <dbReference type="Pfam" id="PF02525"/>
    </source>
</evidence>
<dbReference type="EMBL" id="VNHN01000011">
    <property type="protein sequence ID" value="TYP11622.1"/>
    <property type="molecule type" value="Genomic_DNA"/>
</dbReference>
<dbReference type="STRING" id="351671.XDD1_1993"/>
<evidence type="ECO:0000256" key="1">
    <source>
        <dbReference type="ARBA" id="ARBA00001974"/>
    </source>
</evidence>
<evidence type="ECO:0000256" key="4">
    <source>
        <dbReference type="ARBA" id="ARBA00037981"/>
    </source>
</evidence>
<comment type="cofactor">
    <cofactor evidence="1">
        <name>FAD</name>
        <dbReference type="ChEBI" id="CHEBI:57692"/>
    </cofactor>
</comment>